<dbReference type="PANTHER" id="PTHR12874:SF16">
    <property type="entry name" value="OS01G0800800 PROTEIN"/>
    <property type="match status" value="1"/>
</dbReference>
<dbReference type="GO" id="GO:0005634">
    <property type="term" value="C:nucleus"/>
    <property type="evidence" value="ECO:0007669"/>
    <property type="project" value="UniProtKB-SubCell"/>
</dbReference>
<dbReference type="InterPro" id="IPR001810">
    <property type="entry name" value="F-box_dom"/>
</dbReference>
<evidence type="ECO:0000259" key="2">
    <source>
        <dbReference type="SMART" id="SM00256"/>
    </source>
</evidence>
<dbReference type="GO" id="GO:0009740">
    <property type="term" value="P:gibberellic acid mediated signaling pathway"/>
    <property type="evidence" value="ECO:0000318"/>
    <property type="project" value="GO_Central"/>
</dbReference>
<dbReference type="KEGG" id="soe:110776919"/>
<evidence type="ECO:0000313" key="3">
    <source>
        <dbReference type="Proteomes" id="UP000813463"/>
    </source>
</evidence>
<dbReference type="GeneID" id="110776919"/>
<accession>A0A9R0HWJ7</accession>
<reference evidence="3" key="1">
    <citation type="journal article" date="2021" name="Nat. Commun.">
        <title>Genomic analyses provide insights into spinach domestication and the genetic basis of agronomic traits.</title>
        <authorList>
            <person name="Cai X."/>
            <person name="Sun X."/>
            <person name="Xu C."/>
            <person name="Sun H."/>
            <person name="Wang X."/>
            <person name="Ge C."/>
            <person name="Zhang Z."/>
            <person name="Wang Q."/>
            <person name="Fei Z."/>
            <person name="Jiao C."/>
            <person name="Wang Q."/>
        </authorList>
    </citation>
    <scope>NUCLEOTIDE SEQUENCE [LARGE SCALE GENOMIC DNA]</scope>
    <source>
        <strain evidence="3">cv. Varoflay</strain>
    </source>
</reference>
<dbReference type="OrthoDB" id="1905685at2759"/>
<dbReference type="GO" id="GO:0019005">
    <property type="term" value="C:SCF ubiquitin ligase complex"/>
    <property type="evidence" value="ECO:0000318"/>
    <property type="project" value="GO_Central"/>
</dbReference>
<keyword evidence="1" id="KW-0833">Ubl conjugation pathway</keyword>
<comment type="subunit">
    <text evidence="1">Component of the SCF-type E3 ligase complex.</text>
</comment>
<keyword evidence="1" id="KW-0539">Nucleus</keyword>
<dbReference type="Gene3D" id="1.20.1280.50">
    <property type="match status" value="1"/>
</dbReference>
<dbReference type="Proteomes" id="UP000813463">
    <property type="component" value="Chromosome 3"/>
</dbReference>
<name>A0A9R0HWJ7_SPIOL</name>
<gene>
    <name evidence="4" type="primary">LOC110776919</name>
</gene>
<dbReference type="SUPFAM" id="SSF81383">
    <property type="entry name" value="F-box domain"/>
    <property type="match status" value="1"/>
</dbReference>
<dbReference type="PANTHER" id="PTHR12874">
    <property type="entry name" value="F-BOX ONLY PROTEIN 48-RELATED"/>
    <property type="match status" value="1"/>
</dbReference>
<comment type="function">
    <text evidence="1">Acts as a component of a SCF E3 ubiquitin ligase complexes.</text>
</comment>
<reference evidence="4" key="2">
    <citation type="submission" date="2025-08" db="UniProtKB">
        <authorList>
            <consortium name="RefSeq"/>
        </authorList>
    </citation>
    <scope>IDENTIFICATION</scope>
    <source>
        <tissue evidence="4">Leaf</tissue>
    </source>
</reference>
<sequence>MSSIKSPPPWEILDLVSHHLDPKTLAIASCVSKTWYTCFSSDHLWDPLCAAAFPSLVTTLSSVAASLPRFRLYGLGHSAALRRQRKPRKPRLSLDCLMFIFSIRLPGGVVEVVKPCNDMHRDPHGMFRFDVEVAAEEREWTLEDLRKAKVTWMVAERDWKAVFTVAEESTGKLASGVEGFFSAELPSPGCCSGRMSSGLVADIRFGLKDQVEKFSKMSRIEKVSVGIMSILSWRYISLEDGLLYLDHFFRAGFD</sequence>
<evidence type="ECO:0000256" key="1">
    <source>
        <dbReference type="RuleBase" id="RU369085"/>
    </source>
</evidence>
<feature type="domain" description="F-box" evidence="2">
    <location>
        <begin position="8"/>
        <end position="48"/>
    </location>
</feature>
<dbReference type="InterPro" id="IPR036047">
    <property type="entry name" value="F-box-like_dom_sf"/>
</dbReference>
<evidence type="ECO:0000313" key="4">
    <source>
        <dbReference type="RefSeq" id="XP_021837184.1"/>
    </source>
</evidence>
<dbReference type="GO" id="GO:0005737">
    <property type="term" value="C:cytoplasm"/>
    <property type="evidence" value="ECO:0000318"/>
    <property type="project" value="GO_Central"/>
</dbReference>
<dbReference type="GO" id="GO:0016567">
    <property type="term" value="P:protein ubiquitination"/>
    <property type="evidence" value="ECO:0007669"/>
    <property type="project" value="UniProtKB-UniRule"/>
</dbReference>
<protein>
    <recommendedName>
        <fullName evidence="1">F-box protein</fullName>
    </recommendedName>
</protein>
<dbReference type="SMART" id="SM00256">
    <property type="entry name" value="FBOX"/>
    <property type="match status" value="1"/>
</dbReference>
<dbReference type="GO" id="GO:0031146">
    <property type="term" value="P:SCF-dependent proteasomal ubiquitin-dependent protein catabolic process"/>
    <property type="evidence" value="ECO:0000318"/>
    <property type="project" value="GO_Central"/>
</dbReference>
<comment type="subcellular location">
    <subcellularLocation>
        <location evidence="1">Nucleus</location>
    </subcellularLocation>
</comment>
<proteinExistence type="predicted"/>
<dbReference type="RefSeq" id="XP_021837184.1">
    <property type="nucleotide sequence ID" value="XM_021981492.2"/>
</dbReference>
<comment type="pathway">
    <text evidence="1">Protein modification; protein ubiquitination.</text>
</comment>
<dbReference type="AlphaFoldDB" id="A0A9R0HWJ7"/>
<dbReference type="Pfam" id="PF00646">
    <property type="entry name" value="F-box"/>
    <property type="match status" value="1"/>
</dbReference>
<organism evidence="3 4">
    <name type="scientific">Spinacia oleracea</name>
    <name type="common">Spinach</name>
    <dbReference type="NCBI Taxonomy" id="3562"/>
    <lineage>
        <taxon>Eukaryota</taxon>
        <taxon>Viridiplantae</taxon>
        <taxon>Streptophyta</taxon>
        <taxon>Embryophyta</taxon>
        <taxon>Tracheophyta</taxon>
        <taxon>Spermatophyta</taxon>
        <taxon>Magnoliopsida</taxon>
        <taxon>eudicotyledons</taxon>
        <taxon>Gunneridae</taxon>
        <taxon>Pentapetalae</taxon>
        <taxon>Caryophyllales</taxon>
        <taxon>Chenopodiaceae</taxon>
        <taxon>Chenopodioideae</taxon>
        <taxon>Anserineae</taxon>
        <taxon>Spinacia</taxon>
    </lineage>
</organism>
<keyword evidence="3" id="KW-1185">Reference proteome</keyword>